<keyword evidence="11 13" id="KW-0408">Iron</keyword>
<proteinExistence type="inferred from homology"/>
<keyword evidence="8 13" id="KW-0067">ATP-binding</keyword>
<dbReference type="Gene3D" id="3.40.50.620">
    <property type="entry name" value="HUPs"/>
    <property type="match status" value="1"/>
</dbReference>
<accession>A0AAC9XNM1</accession>
<evidence type="ECO:0000259" key="14">
    <source>
        <dbReference type="Pfam" id="PF01171"/>
    </source>
</evidence>
<sequence>MSEETLSKKQLTRLNKLQKRLRREVGIAIADYNMIEEGDTVMCCLSGGKDSYAMLDILINLQLRAPIKFNLVAVNLDQKQPGFPEDILPAYLDSLKVPYHILEKDTYSIVKDKIPEGKTTCSLCSRLRRGTLYGFAQKIGATKIALGHHRDDIIETMFLNMFYAGKLKAMPPKLLSDDGANVVIRPLAYSREKDIAEYAELKAFPIIPCNLCGSQENLKRAAVKEMLKSWDKQFPGRIETIFTAMQNTSPSQGVDRDQFDFVSLKQDPNAPMKGDVAESDLPAFDFLDLANSGHIDLDAAKRSSDALKIDVVSTYVP</sequence>
<dbReference type="PANTHER" id="PTHR43686">
    <property type="entry name" value="SULFURTRANSFERASE-RELATED"/>
    <property type="match status" value="1"/>
</dbReference>
<dbReference type="GO" id="GO:0005524">
    <property type="term" value="F:ATP binding"/>
    <property type="evidence" value="ECO:0007669"/>
    <property type="project" value="UniProtKB-UniRule"/>
</dbReference>
<dbReference type="PANTHER" id="PTHR43686:SF1">
    <property type="entry name" value="AMINOTRAN_5 DOMAIN-CONTAINING PROTEIN"/>
    <property type="match status" value="1"/>
</dbReference>
<evidence type="ECO:0000313" key="15">
    <source>
        <dbReference type="EMBL" id="ASJ96773.1"/>
    </source>
</evidence>
<feature type="binding site" evidence="13">
    <location>
        <position position="124"/>
    </location>
    <ligand>
        <name>[4Fe-4S] cluster</name>
        <dbReference type="ChEBI" id="CHEBI:49883"/>
    </ligand>
</feature>
<evidence type="ECO:0000256" key="3">
    <source>
        <dbReference type="ARBA" id="ARBA00022555"/>
    </source>
</evidence>
<dbReference type="InterPro" id="IPR011063">
    <property type="entry name" value="TilS/TtcA_N"/>
</dbReference>
<comment type="pathway">
    <text evidence="13">tRNA modification.</text>
</comment>
<evidence type="ECO:0000256" key="13">
    <source>
        <dbReference type="HAMAP-Rule" id="MF_01850"/>
    </source>
</evidence>
<keyword evidence="6 13" id="KW-0479">Metal-binding</keyword>
<evidence type="ECO:0000256" key="8">
    <source>
        <dbReference type="ARBA" id="ARBA00022840"/>
    </source>
</evidence>
<comment type="function">
    <text evidence="13">Catalyzes the ATP-dependent 2-thiolation of cytidine in position 32 of tRNA, to form 2-thiocytidine (s(2)C32). The sulfur atoms are provided by the cysteine/cysteine desulfurase (IscS) system.</text>
</comment>
<keyword evidence="5 13" id="KW-0819">tRNA processing</keyword>
<dbReference type="GO" id="GO:0005737">
    <property type="term" value="C:cytoplasm"/>
    <property type="evidence" value="ECO:0007669"/>
    <property type="project" value="UniProtKB-SubCell"/>
</dbReference>
<keyword evidence="10 13" id="KW-0694">RNA-binding</keyword>
<comment type="cofactor">
    <cofactor evidence="13">
        <name>[4Fe-4S] cluster</name>
        <dbReference type="ChEBI" id="CHEBI:49883"/>
    </cofactor>
    <text evidence="13">Binds 1 [4Fe-4S] cluster per subunit. The cluster is chelated by three Cys residues, the fourth Fe has a free coordination site that may bind a sulfur atom transferred from the persulfide of IscS.</text>
</comment>
<dbReference type="NCBIfam" id="NF007972">
    <property type="entry name" value="PRK10696.1"/>
    <property type="match status" value="1"/>
</dbReference>
<evidence type="ECO:0000256" key="6">
    <source>
        <dbReference type="ARBA" id="ARBA00022723"/>
    </source>
</evidence>
<dbReference type="HAMAP" id="MF_01850">
    <property type="entry name" value="TtcA"/>
    <property type="match status" value="1"/>
</dbReference>
<name>A0AAC9XNM1_9GAMM</name>
<comment type="subunit">
    <text evidence="13">Homodimer.</text>
</comment>
<keyword evidence="1 13" id="KW-0004">4Fe-4S</keyword>
<evidence type="ECO:0000256" key="12">
    <source>
        <dbReference type="ARBA" id="ARBA00023014"/>
    </source>
</evidence>
<dbReference type="KEGG" id="smav:CFF01_09375"/>
<comment type="similarity">
    <text evidence="13">Belongs to the TtcA family.</text>
</comment>
<dbReference type="EC" id="2.8.1.-" evidence="13"/>
<evidence type="ECO:0000256" key="11">
    <source>
        <dbReference type="ARBA" id="ARBA00023004"/>
    </source>
</evidence>
<dbReference type="Pfam" id="PF01171">
    <property type="entry name" value="ATP_bind_3"/>
    <property type="match status" value="1"/>
</dbReference>
<reference evidence="15 16" key="1">
    <citation type="submission" date="2017-06" db="EMBL/GenBank/DDBJ databases">
        <title>Complete genome sequence of Shewanella marisflavi EP1 associated with anaerobic 2,4-dinitrotoluene reduction and salt tolerance.</title>
        <authorList>
            <person name="Huang J."/>
        </authorList>
    </citation>
    <scope>NUCLEOTIDE SEQUENCE [LARGE SCALE GENOMIC DNA]</scope>
    <source>
        <strain evidence="15 16">EP1</strain>
    </source>
</reference>
<dbReference type="InterPro" id="IPR012089">
    <property type="entry name" value="tRNA_Cyd_32_2_STrfase"/>
</dbReference>
<keyword evidence="12 13" id="KW-0411">Iron-sulfur</keyword>
<protein>
    <recommendedName>
        <fullName evidence="13">tRNA-cytidine(32) 2-sulfurtransferase</fullName>
        <ecNumber evidence="13">2.8.1.-</ecNumber>
    </recommendedName>
    <alternativeName>
        <fullName evidence="13">Two-thiocytidine biosynthesis protein A</fullName>
    </alternativeName>
    <alternativeName>
        <fullName evidence="13">tRNA 2-thiocytidine biosynthesis protein TtcA</fullName>
    </alternativeName>
</protein>
<evidence type="ECO:0000313" key="16">
    <source>
        <dbReference type="Proteomes" id="UP000198233"/>
    </source>
</evidence>
<comment type="catalytic activity">
    <reaction evidence="13">
        <text>cytidine(32) in tRNA + S-sulfanyl-L-cysteinyl-[cysteine desulfurase] + AH2 + ATP = 2-thiocytidine(32) in tRNA + L-cysteinyl-[cysteine desulfurase] + A + AMP + diphosphate + H(+)</text>
        <dbReference type="Rhea" id="RHEA:57048"/>
        <dbReference type="Rhea" id="RHEA-COMP:10288"/>
        <dbReference type="Rhea" id="RHEA-COMP:12157"/>
        <dbReference type="Rhea" id="RHEA-COMP:12158"/>
        <dbReference type="Rhea" id="RHEA-COMP:14821"/>
        <dbReference type="ChEBI" id="CHEBI:13193"/>
        <dbReference type="ChEBI" id="CHEBI:15378"/>
        <dbReference type="ChEBI" id="CHEBI:17499"/>
        <dbReference type="ChEBI" id="CHEBI:29950"/>
        <dbReference type="ChEBI" id="CHEBI:30616"/>
        <dbReference type="ChEBI" id="CHEBI:33019"/>
        <dbReference type="ChEBI" id="CHEBI:61963"/>
        <dbReference type="ChEBI" id="CHEBI:82748"/>
        <dbReference type="ChEBI" id="CHEBI:141453"/>
        <dbReference type="ChEBI" id="CHEBI:456215"/>
    </reaction>
</comment>
<evidence type="ECO:0000256" key="5">
    <source>
        <dbReference type="ARBA" id="ARBA00022694"/>
    </source>
</evidence>
<evidence type="ECO:0000256" key="1">
    <source>
        <dbReference type="ARBA" id="ARBA00022485"/>
    </source>
</evidence>
<evidence type="ECO:0000256" key="4">
    <source>
        <dbReference type="ARBA" id="ARBA00022679"/>
    </source>
</evidence>
<comment type="cofactor">
    <cofactor evidence="13">
        <name>Mg(2+)</name>
        <dbReference type="ChEBI" id="CHEBI:18420"/>
    </cofactor>
</comment>
<evidence type="ECO:0000256" key="2">
    <source>
        <dbReference type="ARBA" id="ARBA00022490"/>
    </source>
</evidence>
<evidence type="ECO:0000256" key="7">
    <source>
        <dbReference type="ARBA" id="ARBA00022741"/>
    </source>
</evidence>
<dbReference type="AlphaFoldDB" id="A0AAC9XNM1"/>
<evidence type="ECO:0000256" key="10">
    <source>
        <dbReference type="ARBA" id="ARBA00022884"/>
    </source>
</evidence>
<dbReference type="Proteomes" id="UP000198233">
    <property type="component" value="Chromosome"/>
</dbReference>
<feature type="binding site" evidence="13">
    <location>
        <position position="212"/>
    </location>
    <ligand>
        <name>[4Fe-4S] cluster</name>
        <dbReference type="ChEBI" id="CHEBI:49883"/>
    </ligand>
</feature>
<feature type="domain" description="tRNA(Ile)-lysidine/2-thiocytidine synthase N-terminal" evidence="14">
    <location>
        <begin position="42"/>
        <end position="202"/>
    </location>
</feature>
<dbReference type="RefSeq" id="WP_088904617.1">
    <property type="nucleotide sequence ID" value="NZ_CP022272.1"/>
</dbReference>
<keyword evidence="3 13" id="KW-0820">tRNA-binding</keyword>
<evidence type="ECO:0000256" key="9">
    <source>
        <dbReference type="ARBA" id="ARBA00022842"/>
    </source>
</evidence>
<dbReference type="GO" id="GO:0000049">
    <property type="term" value="F:tRNA binding"/>
    <property type="evidence" value="ECO:0007669"/>
    <property type="project" value="UniProtKB-KW"/>
</dbReference>
<feature type="binding site" evidence="13">
    <location>
        <position position="121"/>
    </location>
    <ligand>
        <name>[4Fe-4S] cluster</name>
        <dbReference type="ChEBI" id="CHEBI:49883"/>
    </ligand>
</feature>
<comment type="subcellular location">
    <subcellularLocation>
        <location evidence="13">Cytoplasm</location>
    </subcellularLocation>
</comment>
<dbReference type="GO" id="GO:0016783">
    <property type="term" value="F:sulfurtransferase activity"/>
    <property type="evidence" value="ECO:0007669"/>
    <property type="project" value="UniProtKB-UniRule"/>
</dbReference>
<dbReference type="GO" id="GO:0034227">
    <property type="term" value="P:tRNA thio-modification"/>
    <property type="evidence" value="ECO:0007669"/>
    <property type="project" value="UniProtKB-UniRule"/>
</dbReference>
<organism evidence="15 16">
    <name type="scientific">Shewanella marisflavi</name>
    <dbReference type="NCBI Taxonomy" id="260364"/>
    <lineage>
        <taxon>Bacteria</taxon>
        <taxon>Pseudomonadati</taxon>
        <taxon>Pseudomonadota</taxon>
        <taxon>Gammaproteobacteria</taxon>
        <taxon>Alteromonadales</taxon>
        <taxon>Shewanellaceae</taxon>
        <taxon>Shewanella</taxon>
    </lineage>
</organism>
<dbReference type="SUPFAM" id="SSF52402">
    <property type="entry name" value="Adenine nucleotide alpha hydrolases-like"/>
    <property type="match status" value="1"/>
</dbReference>
<comment type="miscellaneous">
    <text evidence="13">The thiolation reaction likely consists of two steps: a first activation step by ATP to form an adenylated intermediate of the target base of tRNA, and a second nucleophilic substitution step of the sulfur (S) atom supplied by the hydrosulfide attached to the Fe-S cluster.</text>
</comment>
<dbReference type="EMBL" id="CP022272">
    <property type="protein sequence ID" value="ASJ96773.1"/>
    <property type="molecule type" value="Genomic_DNA"/>
</dbReference>
<keyword evidence="2 13" id="KW-0963">Cytoplasm</keyword>
<dbReference type="InterPro" id="IPR014729">
    <property type="entry name" value="Rossmann-like_a/b/a_fold"/>
</dbReference>
<dbReference type="CDD" id="cd24138">
    <property type="entry name" value="TtcA-like"/>
    <property type="match status" value="1"/>
</dbReference>
<dbReference type="GO" id="GO:0000287">
    <property type="term" value="F:magnesium ion binding"/>
    <property type="evidence" value="ECO:0007669"/>
    <property type="project" value="UniProtKB-UniRule"/>
</dbReference>
<keyword evidence="4 13" id="KW-0808">Transferase</keyword>
<feature type="short sequence motif" description="PP-loop motif" evidence="13">
    <location>
        <begin position="46"/>
        <end position="51"/>
    </location>
</feature>
<keyword evidence="9 13" id="KW-0460">Magnesium</keyword>
<gene>
    <name evidence="13" type="primary">ttcA</name>
    <name evidence="15" type="ORF">CFF01_09375</name>
</gene>
<dbReference type="GO" id="GO:0051539">
    <property type="term" value="F:4 iron, 4 sulfur cluster binding"/>
    <property type="evidence" value="ECO:0007669"/>
    <property type="project" value="UniProtKB-UniRule"/>
</dbReference>
<keyword evidence="7 13" id="KW-0547">Nucleotide-binding</keyword>